<reference evidence="1 2" key="1">
    <citation type="submission" date="2019-03" db="EMBL/GenBank/DDBJ databases">
        <title>Genomic Encyclopedia of Type Strains, Phase IV (KMG-IV): sequencing the most valuable type-strain genomes for metagenomic binning, comparative biology and taxonomic classification.</title>
        <authorList>
            <person name="Goeker M."/>
        </authorList>
    </citation>
    <scope>NUCLEOTIDE SEQUENCE [LARGE SCALE GENOMIC DNA]</scope>
    <source>
        <strain evidence="1 2">DSM 15534</strain>
    </source>
</reference>
<dbReference type="EMBL" id="SMFT01000002">
    <property type="protein sequence ID" value="TCJ98870.1"/>
    <property type="molecule type" value="Genomic_DNA"/>
</dbReference>
<accession>A0A4R1FXB1</accession>
<keyword evidence="2" id="KW-1185">Reference proteome</keyword>
<dbReference type="Proteomes" id="UP000294702">
    <property type="component" value="Unassembled WGS sequence"/>
</dbReference>
<gene>
    <name evidence="1" type="ORF">EV694_1300</name>
</gene>
<sequence length="45" mass="4908">MIFLSNVTKSITSPHHHFGVHCCLNGHLVDSHDDIGGDGFGGFDW</sequence>
<dbReference type="AlphaFoldDB" id="A0A4R1FXB1"/>
<evidence type="ECO:0000313" key="1">
    <source>
        <dbReference type="EMBL" id="TCJ98870.1"/>
    </source>
</evidence>
<name>A0A4R1FXB1_9PAST</name>
<evidence type="ECO:0000313" key="2">
    <source>
        <dbReference type="Proteomes" id="UP000294702"/>
    </source>
</evidence>
<comment type="caution">
    <text evidence="1">The sequence shown here is derived from an EMBL/GenBank/DDBJ whole genome shotgun (WGS) entry which is preliminary data.</text>
</comment>
<dbReference type="RefSeq" id="WP_165865504.1">
    <property type="nucleotide sequence ID" value="NZ_SMFT01000002.1"/>
</dbReference>
<protein>
    <submittedName>
        <fullName evidence="1">Uncharacterized protein</fullName>
    </submittedName>
</protein>
<proteinExistence type="predicted"/>
<organism evidence="1 2">
    <name type="scientific">Volucribacter psittacicida</name>
    <dbReference type="NCBI Taxonomy" id="203482"/>
    <lineage>
        <taxon>Bacteria</taxon>
        <taxon>Pseudomonadati</taxon>
        <taxon>Pseudomonadota</taxon>
        <taxon>Gammaproteobacteria</taxon>
        <taxon>Pasteurellales</taxon>
        <taxon>Pasteurellaceae</taxon>
        <taxon>Volucribacter</taxon>
    </lineage>
</organism>